<dbReference type="Proteomes" id="UP000032180">
    <property type="component" value="Chromosome 1"/>
</dbReference>
<keyword evidence="3" id="KW-1185">Reference proteome</keyword>
<evidence type="ECO:0000256" key="1">
    <source>
        <dbReference type="SAM" id="Coils"/>
    </source>
</evidence>
<reference evidence="2 3" key="1">
    <citation type="submission" date="2012-08" db="EMBL/GenBank/DDBJ databases">
        <title>Oryza genome evolution.</title>
        <authorList>
            <person name="Wing R.A."/>
        </authorList>
    </citation>
    <scope>NUCLEOTIDE SEQUENCE</scope>
</reference>
<feature type="coiled-coil region" evidence="1">
    <location>
        <begin position="299"/>
        <end position="340"/>
    </location>
</feature>
<proteinExistence type="predicted"/>
<name>A0A0D9UYX5_9ORYZ</name>
<reference evidence="3" key="2">
    <citation type="submission" date="2013-12" db="EMBL/GenBank/DDBJ databases">
        <authorList>
            <person name="Yu Y."/>
            <person name="Lee S."/>
            <person name="de Baynast K."/>
            <person name="Wissotski M."/>
            <person name="Liu L."/>
            <person name="Talag J."/>
            <person name="Goicoechea J."/>
            <person name="Angelova A."/>
            <person name="Jetty R."/>
            <person name="Kudrna D."/>
            <person name="Golser W."/>
            <person name="Rivera L."/>
            <person name="Zhang J."/>
            <person name="Wing R."/>
        </authorList>
    </citation>
    <scope>NUCLEOTIDE SEQUENCE</scope>
</reference>
<evidence type="ECO:0000313" key="2">
    <source>
        <dbReference type="EnsemblPlants" id="LPERR01G08540.1"/>
    </source>
</evidence>
<dbReference type="eggNOG" id="ENOG502R4IJ">
    <property type="taxonomic scope" value="Eukaryota"/>
</dbReference>
<keyword evidence="1" id="KW-0175">Coiled coil</keyword>
<dbReference type="HOGENOM" id="CLU_750911_0_0_1"/>
<accession>A0A0D9UYX5</accession>
<sequence length="369" mass="41393">MTKEGIDIDEDTDLSLRRCTSIGEAVRMLPTIAASENLIADWFQVFYIGPNDDNQIWFAYNEANFADNPLVTASIFENPSDISLSSPLSYADSTANFLACIRPCLLPSGISSGRKSNLLTYEFYYPSIAARQFGLGQLPIKLHFADKLKTATIIAIILHPSSSKSWDTFWDKWSDHLYHLKVSRYCKKFYTDFKTDAKPTRSPSRSSHTLVLESPHQENIFGFDISEFVPDDDEITSQPPSASEELKNKLKEIANRLEASIDSLVTKARQRIHDRQAFSHRQAALDTATAAAKKKKEELDSTSAALSTLSANLERLEKHKAELEALLVKVNEEISTTRQEIADHPQAMSVKKEQVTAVILHACSLHKEL</sequence>
<evidence type="ECO:0000313" key="3">
    <source>
        <dbReference type="Proteomes" id="UP000032180"/>
    </source>
</evidence>
<dbReference type="AlphaFoldDB" id="A0A0D9UYX5"/>
<protein>
    <submittedName>
        <fullName evidence="2">Uncharacterized protein</fullName>
    </submittedName>
</protein>
<dbReference type="EnsemblPlants" id="LPERR01G08540.1">
    <property type="protein sequence ID" value="LPERR01G08540.1"/>
    <property type="gene ID" value="LPERR01G08540"/>
</dbReference>
<dbReference type="Gramene" id="LPERR01G08540.1">
    <property type="protein sequence ID" value="LPERR01G08540.1"/>
    <property type="gene ID" value="LPERR01G08540"/>
</dbReference>
<organism evidence="2 3">
    <name type="scientific">Leersia perrieri</name>
    <dbReference type="NCBI Taxonomy" id="77586"/>
    <lineage>
        <taxon>Eukaryota</taxon>
        <taxon>Viridiplantae</taxon>
        <taxon>Streptophyta</taxon>
        <taxon>Embryophyta</taxon>
        <taxon>Tracheophyta</taxon>
        <taxon>Spermatophyta</taxon>
        <taxon>Magnoliopsida</taxon>
        <taxon>Liliopsida</taxon>
        <taxon>Poales</taxon>
        <taxon>Poaceae</taxon>
        <taxon>BOP clade</taxon>
        <taxon>Oryzoideae</taxon>
        <taxon>Oryzeae</taxon>
        <taxon>Oryzinae</taxon>
        <taxon>Leersia</taxon>
    </lineage>
</organism>
<reference evidence="2" key="3">
    <citation type="submission" date="2015-04" db="UniProtKB">
        <authorList>
            <consortium name="EnsemblPlants"/>
        </authorList>
    </citation>
    <scope>IDENTIFICATION</scope>
</reference>